<evidence type="ECO:0000313" key="2">
    <source>
        <dbReference type="Proteomes" id="UP000054537"/>
    </source>
</evidence>
<reference evidence="1 2" key="1">
    <citation type="submission" date="2014-10" db="EMBL/GenBank/DDBJ databases">
        <title>Draft genome sequence of Actinoplanes utahensis NRRL 12052.</title>
        <authorList>
            <person name="Velasco-Bucheli B."/>
            <person name="del Cerro C."/>
            <person name="Hormigo D."/>
            <person name="Garcia J.L."/>
            <person name="Acebal C."/>
            <person name="Arroyo M."/>
            <person name="de la Mata I."/>
        </authorList>
    </citation>
    <scope>NUCLEOTIDE SEQUENCE [LARGE SCALE GENOMIC DNA]</scope>
    <source>
        <strain evidence="1 2">NRRL 12052</strain>
    </source>
</reference>
<dbReference type="eggNOG" id="ENOG5033SC5">
    <property type="taxonomic scope" value="Bacteria"/>
</dbReference>
<name>A0A0A6UD50_ACTUT</name>
<dbReference type="Proteomes" id="UP000054537">
    <property type="component" value="Unassembled WGS sequence"/>
</dbReference>
<organism evidence="1 2">
    <name type="scientific">Actinoplanes utahensis</name>
    <dbReference type="NCBI Taxonomy" id="1869"/>
    <lineage>
        <taxon>Bacteria</taxon>
        <taxon>Bacillati</taxon>
        <taxon>Actinomycetota</taxon>
        <taxon>Actinomycetes</taxon>
        <taxon>Micromonosporales</taxon>
        <taxon>Micromonosporaceae</taxon>
        <taxon>Actinoplanes</taxon>
    </lineage>
</organism>
<accession>A0A0A6UD50</accession>
<proteinExistence type="predicted"/>
<gene>
    <name evidence="1" type="ORF">MB27_31575</name>
</gene>
<protein>
    <submittedName>
        <fullName evidence="1">Uncharacterized protein</fullName>
    </submittedName>
</protein>
<keyword evidence="2" id="KW-1185">Reference proteome</keyword>
<comment type="caution">
    <text evidence="1">The sequence shown here is derived from an EMBL/GenBank/DDBJ whole genome shotgun (WGS) entry which is preliminary data.</text>
</comment>
<evidence type="ECO:0000313" key="1">
    <source>
        <dbReference type="EMBL" id="KHD73970.1"/>
    </source>
</evidence>
<sequence length="172" mass="19377">MLTQCGLTPFRLARAGDPVSLVDVVSSGGTFECLYTLLRDWVREEREPWDVVRRKIRFIGIVSRGSTSPKTHRWQQHADWTSDLPAGAVSNVSMDPPLYRYLADRQTKVTRTFGPGAGGPPPIRHDDDGRRALAEAVALVAYGRRPETRARLIRVLSAQKPYPKAWLSLLRR</sequence>
<dbReference type="AlphaFoldDB" id="A0A0A6UD50"/>
<dbReference type="EMBL" id="JRTT01000067">
    <property type="protein sequence ID" value="KHD73970.1"/>
    <property type="molecule type" value="Genomic_DNA"/>
</dbReference>